<comment type="caution">
    <text evidence="1">The sequence shown here is derived from an EMBL/GenBank/DDBJ whole genome shotgun (WGS) entry which is preliminary data.</text>
</comment>
<reference evidence="1 2" key="1">
    <citation type="submission" date="2018-09" db="EMBL/GenBank/DDBJ databases">
        <title>Genomic investigation of the strawberry pathogen Phytophthora fragariae indicates pathogenicity is determined by transcriptional variation in three key races.</title>
        <authorList>
            <person name="Adams T.M."/>
            <person name="Armitage A.D."/>
            <person name="Sobczyk M.K."/>
            <person name="Bates H.J."/>
            <person name="Dunwell J.M."/>
            <person name="Nellist C.F."/>
            <person name="Harrison R.J."/>
        </authorList>
    </citation>
    <scope>NUCLEOTIDE SEQUENCE [LARGE SCALE GENOMIC DNA]</scope>
    <source>
        <strain evidence="1 2">NOV-77</strain>
    </source>
</reference>
<evidence type="ECO:0000313" key="1">
    <source>
        <dbReference type="EMBL" id="KAE9351628.1"/>
    </source>
</evidence>
<protein>
    <submittedName>
        <fullName evidence="1">Uncharacterized protein</fullName>
    </submittedName>
</protein>
<proteinExistence type="predicted"/>
<accession>A0A6G0S7F1</accession>
<dbReference type="EMBL" id="QXFY01000220">
    <property type="protein sequence ID" value="KAE9351628.1"/>
    <property type="molecule type" value="Genomic_DNA"/>
</dbReference>
<dbReference type="Proteomes" id="UP000486351">
    <property type="component" value="Unassembled WGS sequence"/>
</dbReference>
<name>A0A6G0S7F1_9STRA</name>
<gene>
    <name evidence="1" type="ORF">PF008_g5836</name>
</gene>
<organism evidence="1 2">
    <name type="scientific">Phytophthora fragariae</name>
    <dbReference type="NCBI Taxonomy" id="53985"/>
    <lineage>
        <taxon>Eukaryota</taxon>
        <taxon>Sar</taxon>
        <taxon>Stramenopiles</taxon>
        <taxon>Oomycota</taxon>
        <taxon>Peronosporomycetes</taxon>
        <taxon>Peronosporales</taxon>
        <taxon>Peronosporaceae</taxon>
        <taxon>Phytophthora</taxon>
    </lineage>
</organism>
<sequence length="85" mass="9546">MIMRDAWTDVAVDPAVDAGQLQVSERGLRGLLQRHLLLLQRHLLLLQRRDSGLGGISLSFERQGALLQASYLQFQLVFSRARTSS</sequence>
<evidence type="ECO:0000313" key="2">
    <source>
        <dbReference type="Proteomes" id="UP000486351"/>
    </source>
</evidence>
<dbReference type="AlphaFoldDB" id="A0A6G0S7F1"/>